<dbReference type="GO" id="GO:0042910">
    <property type="term" value="F:xenobiotic transmembrane transporter activity"/>
    <property type="evidence" value="ECO:0007669"/>
    <property type="project" value="InterPro"/>
</dbReference>
<evidence type="ECO:0000256" key="3">
    <source>
        <dbReference type="ARBA" id="ARBA00022692"/>
    </source>
</evidence>
<keyword evidence="3 6" id="KW-0812">Transmembrane</keyword>
<comment type="similarity">
    <text evidence="2 6">Belongs to the multi antimicrobial extrusion (MATE) (TC 2.A.66.1) family.</text>
</comment>
<comment type="caution">
    <text evidence="7">The sequence shown here is derived from an EMBL/GenBank/DDBJ whole genome shotgun (WGS) entry which is preliminary data.</text>
</comment>
<evidence type="ECO:0000313" key="8">
    <source>
        <dbReference type="Proteomes" id="UP000623129"/>
    </source>
</evidence>
<comment type="subcellular location">
    <subcellularLocation>
        <location evidence="1">Membrane</location>
        <topology evidence="1">Multi-pass membrane protein</topology>
    </subcellularLocation>
</comment>
<dbReference type="PANTHER" id="PTHR42893">
    <property type="entry name" value="PROTEIN DETOXIFICATION 44, CHLOROPLASTIC-RELATED"/>
    <property type="match status" value="1"/>
</dbReference>
<dbReference type="CDD" id="cd13136">
    <property type="entry name" value="MATE_DinF_like"/>
    <property type="match status" value="1"/>
</dbReference>
<feature type="transmembrane region" description="Helical" evidence="6">
    <location>
        <begin position="355"/>
        <end position="378"/>
    </location>
</feature>
<dbReference type="InterPro" id="IPR044644">
    <property type="entry name" value="DinF-like"/>
</dbReference>
<proteinExistence type="inferred from homology"/>
<gene>
    <name evidence="7" type="ORF">FCM35_KLT02077</name>
</gene>
<feature type="transmembrane region" description="Helical" evidence="6">
    <location>
        <begin position="491"/>
        <end position="512"/>
    </location>
</feature>
<feature type="transmembrane region" description="Helical" evidence="6">
    <location>
        <begin position="322"/>
        <end position="343"/>
    </location>
</feature>
<accession>A0A833QTQ9</accession>
<evidence type="ECO:0000256" key="5">
    <source>
        <dbReference type="ARBA" id="ARBA00023136"/>
    </source>
</evidence>
<organism evidence="7 8">
    <name type="scientific">Carex littledalei</name>
    <dbReference type="NCBI Taxonomy" id="544730"/>
    <lineage>
        <taxon>Eukaryota</taxon>
        <taxon>Viridiplantae</taxon>
        <taxon>Streptophyta</taxon>
        <taxon>Embryophyta</taxon>
        <taxon>Tracheophyta</taxon>
        <taxon>Spermatophyta</taxon>
        <taxon>Magnoliopsida</taxon>
        <taxon>Liliopsida</taxon>
        <taxon>Poales</taxon>
        <taxon>Cyperaceae</taxon>
        <taxon>Cyperoideae</taxon>
        <taxon>Cariceae</taxon>
        <taxon>Carex</taxon>
        <taxon>Carex subgen. Euthyceras</taxon>
    </lineage>
</organism>
<dbReference type="Proteomes" id="UP000623129">
    <property type="component" value="Unassembled WGS sequence"/>
</dbReference>
<dbReference type="AlphaFoldDB" id="A0A833QTQ9"/>
<feature type="transmembrane region" description="Helical" evidence="6">
    <location>
        <begin position="431"/>
        <end position="453"/>
    </location>
</feature>
<evidence type="ECO:0000256" key="4">
    <source>
        <dbReference type="ARBA" id="ARBA00022989"/>
    </source>
</evidence>
<protein>
    <recommendedName>
        <fullName evidence="6">Protein DETOXIFICATION</fullName>
    </recommendedName>
    <alternativeName>
        <fullName evidence="6">Multidrug and toxic compound extrusion protein</fullName>
    </alternativeName>
</protein>
<feature type="transmembrane region" description="Helical" evidence="6">
    <location>
        <begin position="262"/>
        <end position="290"/>
    </location>
</feature>
<evidence type="ECO:0000256" key="1">
    <source>
        <dbReference type="ARBA" id="ARBA00004141"/>
    </source>
</evidence>
<feature type="transmembrane region" description="Helical" evidence="6">
    <location>
        <begin position="465"/>
        <end position="484"/>
    </location>
</feature>
<dbReference type="NCBIfam" id="TIGR00797">
    <property type="entry name" value="matE"/>
    <property type="match status" value="1"/>
</dbReference>
<comment type="caution">
    <text evidence="6">Lacks conserved residue(s) required for the propagation of feature annotation.</text>
</comment>
<dbReference type="InterPro" id="IPR002528">
    <property type="entry name" value="MATE_fam"/>
</dbReference>
<keyword evidence="5 6" id="KW-0472">Membrane</keyword>
<keyword evidence="8" id="KW-1185">Reference proteome</keyword>
<dbReference type="GO" id="GO:0015297">
    <property type="term" value="F:antiporter activity"/>
    <property type="evidence" value="ECO:0007669"/>
    <property type="project" value="InterPro"/>
</dbReference>
<reference evidence="7" key="1">
    <citation type="submission" date="2020-01" db="EMBL/GenBank/DDBJ databases">
        <title>Genome sequence of Kobresia littledalei, the first chromosome-level genome in the family Cyperaceae.</title>
        <authorList>
            <person name="Qu G."/>
        </authorList>
    </citation>
    <scope>NUCLEOTIDE SEQUENCE</scope>
    <source>
        <strain evidence="7">C.B.Clarke</strain>
        <tissue evidence="7">Leaf</tissue>
    </source>
</reference>
<name>A0A833QTQ9_9POAL</name>
<feature type="transmembrane region" description="Helical" evidence="6">
    <location>
        <begin position="176"/>
        <end position="201"/>
    </location>
</feature>
<dbReference type="PANTHER" id="PTHR42893:SF20">
    <property type="entry name" value="PROTEIN DETOXIFICATION"/>
    <property type="match status" value="1"/>
</dbReference>
<keyword evidence="4 6" id="KW-1133">Transmembrane helix</keyword>
<evidence type="ECO:0000256" key="2">
    <source>
        <dbReference type="ARBA" id="ARBA00010199"/>
    </source>
</evidence>
<evidence type="ECO:0000256" key="6">
    <source>
        <dbReference type="RuleBase" id="RU004914"/>
    </source>
</evidence>
<dbReference type="EMBL" id="SWLB01000011">
    <property type="protein sequence ID" value="KAF3332500.1"/>
    <property type="molecule type" value="Genomic_DNA"/>
</dbReference>
<evidence type="ECO:0000313" key="7">
    <source>
        <dbReference type="EMBL" id="KAF3332500.1"/>
    </source>
</evidence>
<feature type="transmembrane region" description="Helical" evidence="6">
    <location>
        <begin position="398"/>
        <end position="419"/>
    </location>
</feature>
<dbReference type="GO" id="GO:0016020">
    <property type="term" value="C:membrane"/>
    <property type="evidence" value="ECO:0007669"/>
    <property type="project" value="UniProtKB-SubCell"/>
</dbReference>
<dbReference type="Pfam" id="PF01554">
    <property type="entry name" value="MatE"/>
    <property type="match status" value="2"/>
</dbReference>
<sequence length="526" mass="56636">MASLECSLLEPSSITVLMSEEQSISPLRVFFKDARSVFKLDELGKEIAEIAIPAALALAADPVASLIDTAFIGHIGPVELAAVGVAIAVFNQVSRIAIFPLVSVTTSFVAEEDATYKVISDDLENGEEAEPPWTSDSEMKELITSKDQEKAVYSVESFETDASTSKHHERKHIPSVSTALVVGGVLGLLQALLLVLCAKPVLSYMGVRYDDPMMTPASQYLTLRSLGAPAVLLSLAMQGVFRGLKDTKTPLYATVAGDATNIILDPIFIFVFHLGVSGAAIAHVISQYLISLILLWRLLRHVDVLPPNLKDLQFGRFLKNGFLLLARVIAVTFCVTLSASMAARKGSVTMAAFQICLQVWLATSLLADGLAVAGQAILASSFARNDHLKATNAASRVLQLGLVLGLGLCLFLGIGFKFASKLFTRDADVLHLIYIGIPFVALTQPLNSLAFVFDGINYGASDFAYSAYSMIIVAVISISCVLILSHSYGFIGIWVALTIYMALRMFAGFWRIGTATGPWSFLRSSL</sequence>
<dbReference type="OrthoDB" id="2126698at2759"/>